<sequence>MSSIKDGRRRSSTISSAPSSHKLPSYPPSLSSDYDSPPVYSLEDDARIDIDFSSRALQRLSHFLPAPPDYSTLETTPPPTAQSEKAPPTWTIKMNIVIHVVGSRGDVQPFLALGCELQKYGHRVRVATHDVFANFVRKAGLEFYPVGGDPAALMAYMVKNPSLMPSMKTIMDGEISRKRTMVADMLEGFWDSCVLPDPIFDTPFVADAIIANPPSFAHVHCAEAMGIPLHLMFTMPWTATAAFPHPLANLKNVGDDPHVANFLSYHIVEWMTWQGLGDVINDFRKDIDLDPVDMMDGPRLVDRLKIPTTYCWSPALVAKPVDWAENIDVCGFFFRSTPSYTPAPDLDEFLKLGPPPVYIGFGSIVLDDPQKILAVITEAVRLSGVRAIISKGWSELGGDAGENIFYIRDCPHEWLFPRMAAVVHYGGAGTTACGLKNGVPTLIVPFFGDQPFWGHMVATAGAGPEPLPPRKLTTALLADGIQFCLTAEAKAAATAIADRMVHENGVHAAVQSFHRHLVVENIQCDMLSDQPAVWDYKKSNRRLKLSKAAAVTLTEVRSDARKHMKCHKTKPISIQTTRWDPVSGGASATLGTAIDLGDCITGIVTRPIGQHQKQQRQKARAAALETFVQEQQHSLDSTKSGAASTHSDMTGKSHQSTTSRRRPGKQNTGLASVKSIGMFGPKALKGMTSDIPLAITEGMKSIPGHYGDKIRDHGQVTGIGSGFAVAGKTFAWGFADGLSGLVTQPYKDVKKNGAAGLATGLGKGLTGLVTKTGAGMFGTLAYPATGIAKSIKSAAHRQTRKEIETQRWVEGIWLAHVQPLESEEKKQLIEATSAK</sequence>
<feature type="region of interest" description="Disordered" evidence="2">
    <location>
        <begin position="1"/>
        <end position="38"/>
    </location>
</feature>
<dbReference type="EMBL" id="LKMD01000102">
    <property type="protein sequence ID" value="PIA97055.1"/>
    <property type="molecule type" value="Genomic_DNA"/>
</dbReference>
<dbReference type="Pfam" id="PF06722">
    <property type="entry name" value="EryCIII-like_C"/>
    <property type="match status" value="1"/>
</dbReference>
<keyword evidence="8" id="KW-1185">Reference proteome</keyword>
<dbReference type="OrthoDB" id="3648554at2759"/>
<gene>
    <name evidence="5" type="ORF">CB0940_06540</name>
    <name evidence="6" type="ORF">RHO25_003794</name>
</gene>
<dbReference type="InterPro" id="IPR050426">
    <property type="entry name" value="Glycosyltransferase_28"/>
</dbReference>
<proteinExistence type="predicted"/>
<name>A0A2G5HWY5_CERBT</name>
<evidence type="ECO:0000313" key="8">
    <source>
        <dbReference type="Proteomes" id="UP001302367"/>
    </source>
</evidence>
<evidence type="ECO:0000313" key="6">
    <source>
        <dbReference type="EMBL" id="WPA99178.1"/>
    </source>
</evidence>
<dbReference type="InterPro" id="IPR002213">
    <property type="entry name" value="UDP_glucos_trans"/>
</dbReference>
<feature type="domain" description="Glycosyltransferase family 28 N-terminal" evidence="3">
    <location>
        <begin position="96"/>
        <end position="244"/>
    </location>
</feature>
<dbReference type="GO" id="GO:0005975">
    <property type="term" value="P:carbohydrate metabolic process"/>
    <property type="evidence" value="ECO:0007669"/>
    <property type="project" value="InterPro"/>
</dbReference>
<dbReference type="FunFam" id="3.40.50.2000:FF:000100">
    <property type="entry name" value="Glycosyltransferase family 1 protein"/>
    <property type="match status" value="1"/>
</dbReference>
<dbReference type="GO" id="GO:0016906">
    <property type="term" value="F:sterol 3-beta-glucosyltransferase activity"/>
    <property type="evidence" value="ECO:0007669"/>
    <property type="project" value="UniProtKB-ARBA"/>
</dbReference>
<dbReference type="AlphaFoldDB" id="A0A2G5HWY5"/>
<dbReference type="Proteomes" id="UP001302367">
    <property type="component" value="Chromosome 2"/>
</dbReference>
<evidence type="ECO:0000259" key="3">
    <source>
        <dbReference type="Pfam" id="PF03033"/>
    </source>
</evidence>
<evidence type="ECO:0000313" key="7">
    <source>
        <dbReference type="Proteomes" id="UP000230605"/>
    </source>
</evidence>
<dbReference type="CDD" id="cd03784">
    <property type="entry name" value="GT1_Gtf-like"/>
    <property type="match status" value="1"/>
</dbReference>
<accession>A0A2G5HWY5</accession>
<feature type="domain" description="Erythromycin biosynthesis protein CIII-like C-terminal" evidence="4">
    <location>
        <begin position="403"/>
        <end position="501"/>
    </location>
</feature>
<evidence type="ECO:0000313" key="5">
    <source>
        <dbReference type="EMBL" id="PIA97055.1"/>
    </source>
</evidence>
<organism evidence="5 7">
    <name type="scientific">Cercospora beticola</name>
    <name type="common">Sugarbeet leaf spot fungus</name>
    <dbReference type="NCBI Taxonomy" id="122368"/>
    <lineage>
        <taxon>Eukaryota</taxon>
        <taxon>Fungi</taxon>
        <taxon>Dikarya</taxon>
        <taxon>Ascomycota</taxon>
        <taxon>Pezizomycotina</taxon>
        <taxon>Dothideomycetes</taxon>
        <taxon>Dothideomycetidae</taxon>
        <taxon>Mycosphaerellales</taxon>
        <taxon>Mycosphaerellaceae</taxon>
        <taxon>Cercospora</taxon>
    </lineage>
</organism>
<dbReference type="EMBL" id="CP134185">
    <property type="protein sequence ID" value="WPA99178.1"/>
    <property type="molecule type" value="Genomic_DNA"/>
</dbReference>
<evidence type="ECO:0000259" key="4">
    <source>
        <dbReference type="Pfam" id="PF06722"/>
    </source>
</evidence>
<dbReference type="PANTHER" id="PTHR48050:SF27">
    <property type="entry name" value="GLUCOSYLTRANSFERASE, PUTATIVE (AFU_ORTHOLOGUE AFUA_7G04880)-RELATED"/>
    <property type="match status" value="1"/>
</dbReference>
<protein>
    <submittedName>
        <fullName evidence="5">Sterol 3-beta-glucosyltransferase UGT80B1</fullName>
    </submittedName>
</protein>
<dbReference type="InterPro" id="IPR010610">
    <property type="entry name" value="EryCIII-like_C"/>
</dbReference>
<dbReference type="Gene3D" id="3.40.50.2000">
    <property type="entry name" value="Glycogen Phosphorylase B"/>
    <property type="match status" value="2"/>
</dbReference>
<dbReference type="PANTHER" id="PTHR48050">
    <property type="entry name" value="STEROL 3-BETA-GLUCOSYLTRANSFERASE"/>
    <property type="match status" value="1"/>
</dbReference>
<reference evidence="5 7" key="1">
    <citation type="submission" date="2015-10" db="EMBL/GenBank/DDBJ databases">
        <title>The cercosporin biosynthetic gene cluster was horizontally transferred to several fungal lineages and shown to be expanded in Cercospora beticola based on microsynteny with recipient genomes.</title>
        <authorList>
            <person name="De Jonge R."/>
            <person name="Ebert M.K."/>
            <person name="Suttle J.C."/>
            <person name="Jurick Ii W.M."/>
            <person name="Secor G.A."/>
            <person name="Thomma B.P."/>
            <person name="Van De Peer Y."/>
            <person name="Bolton M.D."/>
        </authorList>
    </citation>
    <scope>NUCLEOTIDE SEQUENCE [LARGE SCALE GENOMIC DNA]</scope>
    <source>
        <strain evidence="5 7">09-40</strain>
    </source>
</reference>
<dbReference type="InterPro" id="IPR004276">
    <property type="entry name" value="GlycoTrans_28_N"/>
</dbReference>
<evidence type="ECO:0000256" key="2">
    <source>
        <dbReference type="SAM" id="MobiDB-lite"/>
    </source>
</evidence>
<evidence type="ECO:0000256" key="1">
    <source>
        <dbReference type="ARBA" id="ARBA00022679"/>
    </source>
</evidence>
<reference evidence="6 8" key="2">
    <citation type="submission" date="2023-09" db="EMBL/GenBank/DDBJ databases">
        <title>Complete-Gapless Cercospora beticola genome.</title>
        <authorList>
            <person name="Wyatt N.A."/>
            <person name="Spanner R.E."/>
            <person name="Bolton M.D."/>
        </authorList>
    </citation>
    <scope>NUCLEOTIDE SEQUENCE [LARGE SCALE GENOMIC DNA]</scope>
    <source>
        <strain evidence="6">Cb09-40</strain>
    </source>
</reference>
<dbReference type="SUPFAM" id="SSF53756">
    <property type="entry name" value="UDP-Glycosyltransferase/glycogen phosphorylase"/>
    <property type="match status" value="1"/>
</dbReference>
<feature type="compositionally biased region" description="Polar residues" evidence="2">
    <location>
        <begin position="629"/>
        <end position="658"/>
    </location>
</feature>
<dbReference type="FunFam" id="3.40.50.2000:FF:000009">
    <property type="entry name" value="Sterol 3-beta-glucosyltransferase UGT80A2"/>
    <property type="match status" value="1"/>
</dbReference>
<feature type="region of interest" description="Disordered" evidence="2">
    <location>
        <begin position="629"/>
        <end position="672"/>
    </location>
</feature>
<dbReference type="Pfam" id="PF03033">
    <property type="entry name" value="Glyco_transf_28"/>
    <property type="match status" value="1"/>
</dbReference>
<dbReference type="Proteomes" id="UP000230605">
    <property type="component" value="Chromosome 2"/>
</dbReference>
<feature type="compositionally biased region" description="Low complexity" evidence="2">
    <location>
        <begin position="12"/>
        <end position="38"/>
    </location>
</feature>
<keyword evidence="1 5" id="KW-0808">Transferase</keyword>